<gene>
    <name evidence="5" type="ORF">ACM46_11045</name>
</gene>
<dbReference type="SMART" id="SM00382">
    <property type="entry name" value="AAA"/>
    <property type="match status" value="1"/>
</dbReference>
<dbReference type="PROSITE" id="PS00211">
    <property type="entry name" value="ABC_TRANSPORTER_1"/>
    <property type="match status" value="1"/>
</dbReference>
<evidence type="ECO:0000256" key="3">
    <source>
        <dbReference type="ARBA" id="ARBA00022840"/>
    </source>
</evidence>
<dbReference type="STRING" id="558151.ACM46_11045"/>
<dbReference type="CDD" id="cd03230">
    <property type="entry name" value="ABC_DR_subfamily_A"/>
    <property type="match status" value="1"/>
</dbReference>
<comment type="caution">
    <text evidence="5">The sequence shown here is derived from an EMBL/GenBank/DDBJ whole genome shotgun (WGS) entry which is preliminary data.</text>
</comment>
<dbReference type="PATRIC" id="fig|558151.6.peg.2335"/>
<dbReference type="Pfam" id="PF00005">
    <property type="entry name" value="ABC_tran"/>
    <property type="match status" value="1"/>
</dbReference>
<dbReference type="InterPro" id="IPR017871">
    <property type="entry name" value="ABC_transporter-like_CS"/>
</dbReference>
<organism evidence="5 6">
    <name type="scientific">Chryseobacterium angstadtii</name>
    <dbReference type="NCBI Taxonomy" id="558151"/>
    <lineage>
        <taxon>Bacteria</taxon>
        <taxon>Pseudomonadati</taxon>
        <taxon>Bacteroidota</taxon>
        <taxon>Flavobacteriia</taxon>
        <taxon>Flavobacteriales</taxon>
        <taxon>Weeksellaceae</taxon>
        <taxon>Chryseobacterium group</taxon>
        <taxon>Chryseobacterium</taxon>
    </lineage>
</organism>
<dbReference type="PROSITE" id="PS50893">
    <property type="entry name" value="ABC_TRANSPORTER_2"/>
    <property type="match status" value="1"/>
</dbReference>
<sequence length="233" mass="25273">MIKIENTSKSYNGKQAVKQLSLSVAEGEIYGLLGPNGAGKSTTLNMLLGFLIPDTGATLLNGINTSTEAKEAREITGYIPENVNLYSYLTGIENLYYFCRLAGKNYSTEELSDILSACGLQKDSHHKKTGAYSKGMRQKVGIAIAYAKKAKVYLLDEPASGLDPLASNELSSLLKKLAEEGAAVLMASHDIFRVRETCSRIGILKNGILVKEMNTSGVTANELENIYLDYMQG</sequence>
<keyword evidence="6" id="KW-1185">Reference proteome</keyword>
<evidence type="ECO:0000313" key="6">
    <source>
        <dbReference type="Proteomes" id="UP000036261"/>
    </source>
</evidence>
<proteinExistence type="predicted"/>
<dbReference type="GO" id="GO:0016887">
    <property type="term" value="F:ATP hydrolysis activity"/>
    <property type="evidence" value="ECO:0007669"/>
    <property type="project" value="InterPro"/>
</dbReference>
<dbReference type="InterPro" id="IPR051782">
    <property type="entry name" value="ABC_Transporter_VariousFunc"/>
</dbReference>
<keyword evidence="3 5" id="KW-0067">ATP-binding</keyword>
<dbReference type="RefSeq" id="WP_048506697.1">
    <property type="nucleotide sequence ID" value="NZ_LFND01000003.1"/>
</dbReference>
<keyword evidence="1" id="KW-0813">Transport</keyword>
<dbReference type="OrthoDB" id="9801987at2"/>
<evidence type="ECO:0000259" key="4">
    <source>
        <dbReference type="PROSITE" id="PS50893"/>
    </source>
</evidence>
<reference evidence="5 6" key="1">
    <citation type="journal article" date="2013" name="Int. J. Syst. Evol. Microbiol.">
        <title>Chryseobacterium angstadtii sp. nov., isolated from a newt tank.</title>
        <authorList>
            <person name="Kirk K.E."/>
            <person name="Hoffman J.A."/>
            <person name="Smith K.A."/>
            <person name="Strahan B.L."/>
            <person name="Failor K.C."/>
            <person name="Krebs J.E."/>
            <person name="Gale A.N."/>
            <person name="Do T.D."/>
            <person name="Sontag T.C."/>
            <person name="Batties A.M."/>
            <person name="Mistiszyn K."/>
            <person name="Newman J.D."/>
        </authorList>
    </citation>
    <scope>NUCLEOTIDE SEQUENCE [LARGE SCALE GENOMIC DNA]</scope>
    <source>
        <strain evidence="5 6">KM</strain>
    </source>
</reference>
<dbReference type="EMBL" id="LFND01000003">
    <property type="protein sequence ID" value="KMQ64763.1"/>
    <property type="molecule type" value="Genomic_DNA"/>
</dbReference>
<evidence type="ECO:0000313" key="5">
    <source>
        <dbReference type="EMBL" id="KMQ64763.1"/>
    </source>
</evidence>
<dbReference type="AlphaFoldDB" id="A0A0J7IE92"/>
<dbReference type="Gene3D" id="3.40.50.300">
    <property type="entry name" value="P-loop containing nucleotide triphosphate hydrolases"/>
    <property type="match status" value="1"/>
</dbReference>
<dbReference type="Proteomes" id="UP000036261">
    <property type="component" value="Unassembled WGS sequence"/>
</dbReference>
<dbReference type="PANTHER" id="PTHR42939">
    <property type="entry name" value="ABC TRANSPORTER ATP-BINDING PROTEIN ALBC-RELATED"/>
    <property type="match status" value="1"/>
</dbReference>
<dbReference type="SUPFAM" id="SSF52540">
    <property type="entry name" value="P-loop containing nucleoside triphosphate hydrolases"/>
    <property type="match status" value="1"/>
</dbReference>
<dbReference type="InterPro" id="IPR003593">
    <property type="entry name" value="AAA+_ATPase"/>
</dbReference>
<accession>A0A0J7IE92</accession>
<evidence type="ECO:0000256" key="2">
    <source>
        <dbReference type="ARBA" id="ARBA00022741"/>
    </source>
</evidence>
<name>A0A0J7IE92_9FLAO</name>
<protein>
    <submittedName>
        <fullName evidence="5">ABC transporter ATP-binding protein</fullName>
    </submittedName>
</protein>
<feature type="domain" description="ABC transporter" evidence="4">
    <location>
        <begin position="2"/>
        <end position="231"/>
    </location>
</feature>
<evidence type="ECO:0000256" key="1">
    <source>
        <dbReference type="ARBA" id="ARBA00022448"/>
    </source>
</evidence>
<dbReference type="PANTHER" id="PTHR42939:SF1">
    <property type="entry name" value="ABC TRANSPORTER ATP-BINDING PROTEIN ALBC-RELATED"/>
    <property type="match status" value="1"/>
</dbReference>
<dbReference type="InterPro" id="IPR003439">
    <property type="entry name" value="ABC_transporter-like_ATP-bd"/>
</dbReference>
<dbReference type="GO" id="GO:0005524">
    <property type="term" value="F:ATP binding"/>
    <property type="evidence" value="ECO:0007669"/>
    <property type="project" value="UniProtKB-KW"/>
</dbReference>
<keyword evidence="2" id="KW-0547">Nucleotide-binding</keyword>
<dbReference type="InterPro" id="IPR027417">
    <property type="entry name" value="P-loop_NTPase"/>
</dbReference>